<feature type="transmembrane region" description="Helical" evidence="15">
    <location>
        <begin position="762"/>
        <end position="782"/>
    </location>
</feature>
<dbReference type="Gene3D" id="3.40.50.1000">
    <property type="entry name" value="HAD superfamily/HAD-like"/>
    <property type="match status" value="1"/>
</dbReference>
<dbReference type="InterPro" id="IPR008250">
    <property type="entry name" value="ATPase_P-typ_transduc_dom_A_sf"/>
</dbReference>
<evidence type="ECO:0000256" key="14">
    <source>
        <dbReference type="ARBA" id="ARBA00023136"/>
    </source>
</evidence>
<dbReference type="InterPro" id="IPR001757">
    <property type="entry name" value="P_typ_ATPase"/>
</dbReference>
<evidence type="ECO:0000256" key="2">
    <source>
        <dbReference type="ARBA" id="ARBA00012790"/>
    </source>
</evidence>
<evidence type="ECO:0000256" key="3">
    <source>
        <dbReference type="ARBA" id="ARBA00022448"/>
    </source>
</evidence>
<keyword evidence="12 15" id="KW-1133">Transmembrane helix</keyword>
<dbReference type="InterPro" id="IPR004014">
    <property type="entry name" value="ATPase_P-typ_cation-transptr_N"/>
</dbReference>
<dbReference type="RefSeq" id="WP_250603355.1">
    <property type="nucleotide sequence ID" value="NZ_JAMOKX010000001.1"/>
</dbReference>
<dbReference type="SFLD" id="SFLDF00027">
    <property type="entry name" value="p-type_atpase"/>
    <property type="match status" value="1"/>
</dbReference>
<dbReference type="Pfam" id="PF00122">
    <property type="entry name" value="E1-E2_ATPase"/>
    <property type="match status" value="1"/>
</dbReference>
<keyword evidence="5 15" id="KW-0812">Transmembrane</keyword>
<dbReference type="Gene3D" id="2.70.150.10">
    <property type="entry name" value="Calcium-transporting ATPase, cytoplasmic transduction domain A"/>
    <property type="match status" value="1"/>
</dbReference>
<feature type="transmembrane region" description="Helical" evidence="15">
    <location>
        <begin position="861"/>
        <end position="883"/>
    </location>
</feature>
<evidence type="ECO:0000259" key="16">
    <source>
        <dbReference type="SMART" id="SM00831"/>
    </source>
</evidence>
<feature type="transmembrane region" description="Helical" evidence="15">
    <location>
        <begin position="59"/>
        <end position="79"/>
    </location>
</feature>
<dbReference type="SUPFAM" id="SSF81660">
    <property type="entry name" value="Metal cation-transporting ATPase, ATP-binding domain N"/>
    <property type="match status" value="1"/>
</dbReference>
<feature type="transmembrane region" description="Helical" evidence="15">
    <location>
        <begin position="722"/>
        <end position="741"/>
    </location>
</feature>
<keyword evidence="6" id="KW-0479">Metal-binding</keyword>
<evidence type="ECO:0000256" key="7">
    <source>
        <dbReference type="ARBA" id="ARBA00022741"/>
    </source>
</evidence>
<evidence type="ECO:0000313" key="17">
    <source>
        <dbReference type="EMBL" id="MCL9818820.1"/>
    </source>
</evidence>
<dbReference type="Pfam" id="PF00689">
    <property type="entry name" value="Cation_ATPase_C"/>
    <property type="match status" value="1"/>
</dbReference>
<evidence type="ECO:0000256" key="10">
    <source>
        <dbReference type="ARBA" id="ARBA00022842"/>
    </source>
</evidence>
<dbReference type="EMBL" id="JAMOKX010000001">
    <property type="protein sequence ID" value="MCL9818820.1"/>
    <property type="molecule type" value="Genomic_DNA"/>
</dbReference>
<dbReference type="PANTHER" id="PTHR24093:SF369">
    <property type="entry name" value="CALCIUM-TRANSPORTING ATPASE"/>
    <property type="match status" value="1"/>
</dbReference>
<dbReference type="NCBIfam" id="TIGR01517">
    <property type="entry name" value="ATPase-IIB_Ca"/>
    <property type="match status" value="1"/>
</dbReference>
<dbReference type="Pfam" id="PF00690">
    <property type="entry name" value="Cation_ATPase_N"/>
    <property type="match status" value="1"/>
</dbReference>
<dbReference type="InterPro" id="IPR044492">
    <property type="entry name" value="P_typ_ATPase_HD_dom"/>
</dbReference>
<evidence type="ECO:0000256" key="5">
    <source>
        <dbReference type="ARBA" id="ARBA00022692"/>
    </source>
</evidence>
<keyword evidence="14 15" id="KW-0472">Membrane</keyword>
<feature type="transmembrane region" description="Helical" evidence="15">
    <location>
        <begin position="794"/>
        <end position="810"/>
    </location>
</feature>
<gene>
    <name evidence="17" type="ORF">NCR95_01295</name>
</gene>
<feature type="domain" description="Cation-transporting P-type ATPase N-terminal" evidence="16">
    <location>
        <begin position="1"/>
        <end position="75"/>
    </location>
</feature>
<dbReference type="Pfam" id="PF08282">
    <property type="entry name" value="Hydrolase_3"/>
    <property type="match status" value="1"/>
</dbReference>
<evidence type="ECO:0000313" key="18">
    <source>
        <dbReference type="Proteomes" id="UP001057522"/>
    </source>
</evidence>
<dbReference type="SUPFAM" id="SSF81665">
    <property type="entry name" value="Calcium ATPase, transmembrane domain M"/>
    <property type="match status" value="1"/>
</dbReference>
<comment type="caution">
    <text evidence="17">The sequence shown here is derived from an EMBL/GenBank/DDBJ whole genome shotgun (WGS) entry which is preliminary data.</text>
</comment>
<dbReference type="PRINTS" id="PR00121">
    <property type="entry name" value="NAKATPASE"/>
</dbReference>
<keyword evidence="13" id="KW-0406">Ion transport</keyword>
<keyword evidence="11" id="KW-1278">Translocase</keyword>
<dbReference type="NCBIfam" id="TIGR01494">
    <property type="entry name" value="ATPase_P-type"/>
    <property type="match status" value="2"/>
</dbReference>
<evidence type="ECO:0000256" key="1">
    <source>
        <dbReference type="ARBA" id="ARBA00004127"/>
    </source>
</evidence>
<keyword evidence="10" id="KW-0460">Magnesium</keyword>
<keyword evidence="8" id="KW-0106">Calcium</keyword>
<evidence type="ECO:0000256" key="8">
    <source>
        <dbReference type="ARBA" id="ARBA00022837"/>
    </source>
</evidence>
<evidence type="ECO:0000256" key="9">
    <source>
        <dbReference type="ARBA" id="ARBA00022840"/>
    </source>
</evidence>
<dbReference type="PROSITE" id="PS00154">
    <property type="entry name" value="ATPASE_E1_E2"/>
    <property type="match status" value="1"/>
</dbReference>
<evidence type="ECO:0000256" key="15">
    <source>
        <dbReference type="SAM" id="Phobius"/>
    </source>
</evidence>
<dbReference type="InterPro" id="IPR059000">
    <property type="entry name" value="ATPase_P-type_domA"/>
</dbReference>
<dbReference type="Gene3D" id="1.20.1110.10">
    <property type="entry name" value="Calcium-transporting ATPase, transmembrane domain"/>
    <property type="match status" value="1"/>
</dbReference>
<dbReference type="InterPro" id="IPR006068">
    <property type="entry name" value="ATPase_P-typ_cation-transptr_C"/>
</dbReference>
<dbReference type="PANTHER" id="PTHR24093">
    <property type="entry name" value="CATION TRANSPORTING ATPASE"/>
    <property type="match status" value="1"/>
</dbReference>
<dbReference type="InterPro" id="IPR006408">
    <property type="entry name" value="P-type_ATPase_IIB"/>
</dbReference>
<dbReference type="Proteomes" id="UP001057522">
    <property type="component" value="Unassembled WGS sequence"/>
</dbReference>
<dbReference type="InterPro" id="IPR023298">
    <property type="entry name" value="ATPase_P-typ_TM_dom_sf"/>
</dbReference>
<feature type="transmembrane region" description="Helical" evidence="15">
    <location>
        <begin position="286"/>
        <end position="315"/>
    </location>
</feature>
<reference evidence="17" key="1">
    <citation type="submission" date="2022-06" db="EMBL/GenBank/DDBJ databases">
        <title>Helicobacter colisuis sp. nov.</title>
        <authorList>
            <person name="Papic B."/>
            <person name="Gruntar I."/>
        </authorList>
    </citation>
    <scope>NUCLEOTIDE SEQUENCE</scope>
    <source>
        <strain evidence="17">11154-15</strain>
    </source>
</reference>
<dbReference type="SFLD" id="SFLDG00002">
    <property type="entry name" value="C1.7:_P-type_atpase_like"/>
    <property type="match status" value="1"/>
</dbReference>
<keyword evidence="3" id="KW-0813">Transport</keyword>
<evidence type="ECO:0000256" key="12">
    <source>
        <dbReference type="ARBA" id="ARBA00022989"/>
    </source>
</evidence>
<dbReference type="SUPFAM" id="SSF81653">
    <property type="entry name" value="Calcium ATPase, transduction domain A"/>
    <property type="match status" value="1"/>
</dbReference>
<accession>A0ABT0TT05</accession>
<proteinExistence type="predicted"/>
<keyword evidence="7" id="KW-0547">Nucleotide-binding</keyword>
<dbReference type="PRINTS" id="PR00119">
    <property type="entry name" value="CATATPASE"/>
</dbReference>
<name>A0ABT0TT05_9HELI</name>
<dbReference type="InterPro" id="IPR023214">
    <property type="entry name" value="HAD_sf"/>
</dbReference>
<dbReference type="SFLD" id="SFLDS00003">
    <property type="entry name" value="Haloacid_Dehalogenase"/>
    <property type="match status" value="1"/>
</dbReference>
<feature type="transmembrane region" description="Helical" evidence="15">
    <location>
        <begin position="694"/>
        <end position="716"/>
    </location>
</feature>
<dbReference type="InterPro" id="IPR023299">
    <property type="entry name" value="ATPase_P-typ_cyto_dom_N"/>
</dbReference>
<evidence type="ECO:0000256" key="6">
    <source>
        <dbReference type="ARBA" id="ARBA00022723"/>
    </source>
</evidence>
<evidence type="ECO:0000256" key="11">
    <source>
        <dbReference type="ARBA" id="ARBA00022967"/>
    </source>
</evidence>
<comment type="subcellular location">
    <subcellularLocation>
        <location evidence="1">Endomembrane system</location>
        <topology evidence="1">Multi-pass membrane protein</topology>
    </subcellularLocation>
</comment>
<feature type="transmembrane region" description="Helical" evidence="15">
    <location>
        <begin position="85"/>
        <end position="106"/>
    </location>
</feature>
<dbReference type="InterPro" id="IPR036412">
    <property type="entry name" value="HAD-like_sf"/>
</dbReference>
<dbReference type="EC" id="7.2.2.10" evidence="2"/>
<organism evidence="17 18">
    <name type="scientific">Helicobacter colisuis</name>
    <dbReference type="NCBI Taxonomy" id="2949739"/>
    <lineage>
        <taxon>Bacteria</taxon>
        <taxon>Pseudomonadati</taxon>
        <taxon>Campylobacterota</taxon>
        <taxon>Epsilonproteobacteria</taxon>
        <taxon>Campylobacterales</taxon>
        <taxon>Helicobacteraceae</taxon>
        <taxon>Helicobacter</taxon>
    </lineage>
</organism>
<feature type="transmembrane region" description="Helical" evidence="15">
    <location>
        <begin position="831"/>
        <end position="849"/>
    </location>
</feature>
<keyword evidence="9" id="KW-0067">ATP-binding</keyword>
<sequence>MFHNIPLQELFTKFQSDQENGLTSTQALENKQKFGANIFEKSPPPTLTKQLLEALKEPMVLLLIFAALLALGINTYEYLYHNQSNFLECIGIFIAIFISVAITLIMENKSQKAFETLNAITQGNTIKTLRDGEVKLIPQEEIVNGDILLLETGNKIPCDCRIIHSQSLMCNESSLTGESMPSIKNPILSNHIPNNTYENMLYSGCFITQGNAKAICVAVGNHTEFGKIAKALDQTIQTTTPLQEKLQKLSRRITIFGASAAFLAFLIQVVFFVLRDTISFENITQAFISSVVLIVASVPEGLPTIVAISLALNIIKMSKQNALIKKLIACETIGCVNIICSDKTGTLTQNQMSVEHSFIQDRIFEFHSHSLQNLQTSPIKDSAFFMLHNAALNSTADISQKGEKYDFIGNPTECALLVFGEKIGFHYKEIRKNFKILHSFPFSSQTKNMTSLVEFKGKVLCLSKGSPEKILSQCKMMPCQDTLKINKQILYFQNLAYRVIAFAHKEIADDGDFKNRELLESEMIFDGFVAISDPLRPEVYEAIMDCKKAGIDVKILTGDNLSTAKAIGNQLHLLDHNSIAIEASELENLNQKELLQILPKIKIIARSTPDTKMQIVNTLKSQGNVVALSGDGINDAPALKNADVGIAMGISGTEVSKAASDIILLNDSFATIVKAIEWGRGIYQNFQRFIQFQLTVNLSSVIIVLFAVIAGLTAPFSALQLLWVNLIMDGPPALTLGLEPISKNLLAQKPIKRNANIITKDMLILIIINGVFIAFVCLLQYFTNFLGATPKEKSSVLFTLFVIFQLFNAFNARELHNQSIFKNLTNNRLMLGVFILTFALQVLIVEFGGEAFKTTPLDLIMWIKILFVGFSVIIVGEIVRFLLKISRKNNLS</sequence>
<keyword evidence="4" id="KW-0109">Calcium transport</keyword>
<evidence type="ECO:0000256" key="13">
    <source>
        <dbReference type="ARBA" id="ARBA00023065"/>
    </source>
</evidence>
<protein>
    <recommendedName>
        <fullName evidence="2">P-type Ca(2+) transporter</fullName>
        <ecNumber evidence="2">7.2.2.10</ecNumber>
    </recommendedName>
</protein>
<dbReference type="SMART" id="SM00831">
    <property type="entry name" value="Cation_ATPase_N"/>
    <property type="match status" value="1"/>
</dbReference>
<feature type="transmembrane region" description="Helical" evidence="15">
    <location>
        <begin position="253"/>
        <end position="274"/>
    </location>
</feature>
<evidence type="ECO:0000256" key="4">
    <source>
        <dbReference type="ARBA" id="ARBA00022568"/>
    </source>
</evidence>
<dbReference type="SUPFAM" id="SSF56784">
    <property type="entry name" value="HAD-like"/>
    <property type="match status" value="1"/>
</dbReference>
<dbReference type="Pfam" id="PF13246">
    <property type="entry name" value="Cation_ATPase"/>
    <property type="match status" value="1"/>
</dbReference>
<dbReference type="InterPro" id="IPR018303">
    <property type="entry name" value="ATPase_P-typ_P_site"/>
</dbReference>
<keyword evidence="18" id="KW-1185">Reference proteome</keyword>
<dbReference type="Gene3D" id="3.40.1110.10">
    <property type="entry name" value="Calcium-transporting ATPase, cytoplasmic domain N"/>
    <property type="match status" value="1"/>
</dbReference>